<reference evidence="7" key="1">
    <citation type="submission" date="2014-03" db="EMBL/GenBank/DDBJ databases">
        <title>The Genome Sequence of Puccinia striiformis f. sp. tritici PST-78.</title>
        <authorList>
            <consortium name="The Broad Institute Genome Sequencing Platform"/>
            <person name="Cuomo C."/>
            <person name="Hulbert S."/>
            <person name="Chen X."/>
            <person name="Walker B."/>
            <person name="Young S.K."/>
            <person name="Zeng Q."/>
            <person name="Gargeya S."/>
            <person name="Fitzgerald M."/>
            <person name="Haas B."/>
            <person name="Abouelleil A."/>
            <person name="Alvarado L."/>
            <person name="Arachchi H.M."/>
            <person name="Berlin A.M."/>
            <person name="Chapman S.B."/>
            <person name="Goldberg J."/>
            <person name="Griggs A."/>
            <person name="Gujja S."/>
            <person name="Hansen M."/>
            <person name="Howarth C."/>
            <person name="Imamovic A."/>
            <person name="Larimer J."/>
            <person name="McCowan C."/>
            <person name="Montmayeur A."/>
            <person name="Murphy C."/>
            <person name="Neiman D."/>
            <person name="Pearson M."/>
            <person name="Priest M."/>
            <person name="Roberts A."/>
            <person name="Saif S."/>
            <person name="Shea T."/>
            <person name="Sisk P."/>
            <person name="Sykes S."/>
            <person name="Wortman J."/>
            <person name="Nusbaum C."/>
            <person name="Birren B."/>
        </authorList>
    </citation>
    <scope>NUCLEOTIDE SEQUENCE [LARGE SCALE GENOMIC DNA]</scope>
    <source>
        <strain evidence="7">race PST-78</strain>
    </source>
</reference>
<dbReference type="GO" id="GO:0006397">
    <property type="term" value="P:mRNA processing"/>
    <property type="evidence" value="ECO:0007669"/>
    <property type="project" value="UniProtKB-KW"/>
</dbReference>
<keyword evidence="3" id="KW-0175">Coiled coil</keyword>
<dbReference type="SUPFAM" id="SSF50630">
    <property type="entry name" value="Acid proteases"/>
    <property type="match status" value="1"/>
</dbReference>
<dbReference type="InterPro" id="IPR036875">
    <property type="entry name" value="Znf_CCHC_sf"/>
</dbReference>
<evidence type="ECO:0000313" key="6">
    <source>
        <dbReference type="EMBL" id="KNF00514.1"/>
    </source>
</evidence>
<keyword evidence="2" id="KW-0479">Metal-binding</keyword>
<dbReference type="STRING" id="1165861.A0A0L0VML9"/>
<evidence type="ECO:0000256" key="3">
    <source>
        <dbReference type="SAM" id="Coils"/>
    </source>
</evidence>
<feature type="coiled-coil region" evidence="3">
    <location>
        <begin position="296"/>
        <end position="323"/>
    </location>
</feature>
<gene>
    <name evidence="6" type="ORF">PSTG_06206</name>
</gene>
<keyword evidence="2" id="KW-0863">Zinc-finger</keyword>
<dbReference type="EMBL" id="AJIL01000036">
    <property type="protein sequence ID" value="KNF00514.1"/>
    <property type="molecule type" value="Genomic_DNA"/>
</dbReference>
<evidence type="ECO:0000313" key="7">
    <source>
        <dbReference type="Proteomes" id="UP000054564"/>
    </source>
</evidence>
<dbReference type="AlphaFoldDB" id="A0A0L0VML9"/>
<comment type="caution">
    <text evidence="6">The sequence shown here is derived from an EMBL/GenBank/DDBJ whole genome shotgun (WGS) entry which is preliminary data.</text>
</comment>
<name>A0A0L0VML9_9BASI</name>
<dbReference type="CDD" id="cd00303">
    <property type="entry name" value="retropepsin_like"/>
    <property type="match status" value="1"/>
</dbReference>
<dbReference type="Pfam" id="PF03732">
    <property type="entry name" value="Retrotrans_gag"/>
    <property type="match status" value="1"/>
</dbReference>
<organism evidence="6 7">
    <name type="scientific">Puccinia striiformis f. sp. tritici PST-78</name>
    <dbReference type="NCBI Taxonomy" id="1165861"/>
    <lineage>
        <taxon>Eukaryota</taxon>
        <taxon>Fungi</taxon>
        <taxon>Dikarya</taxon>
        <taxon>Basidiomycota</taxon>
        <taxon>Pucciniomycotina</taxon>
        <taxon>Pucciniomycetes</taxon>
        <taxon>Pucciniales</taxon>
        <taxon>Pucciniaceae</taxon>
        <taxon>Puccinia</taxon>
    </lineage>
</organism>
<dbReference type="InterPro" id="IPR005162">
    <property type="entry name" value="Retrotrans_gag_dom"/>
</dbReference>
<dbReference type="Pfam" id="PF08284">
    <property type="entry name" value="RVP_2"/>
    <property type="match status" value="1"/>
</dbReference>
<keyword evidence="1" id="KW-0507">mRNA processing</keyword>
<dbReference type="PANTHER" id="PTHR15503">
    <property type="entry name" value="LDOC1 RELATED"/>
    <property type="match status" value="1"/>
</dbReference>
<feature type="region of interest" description="Disordered" evidence="4">
    <location>
        <begin position="471"/>
        <end position="496"/>
    </location>
</feature>
<dbReference type="SMART" id="SM00343">
    <property type="entry name" value="ZnF_C2HC"/>
    <property type="match status" value="1"/>
</dbReference>
<dbReference type="PROSITE" id="PS50158">
    <property type="entry name" value="ZF_CCHC"/>
    <property type="match status" value="1"/>
</dbReference>
<sequence>MSELEKRFNKLMKVVEEERILRKKAEDDLVAAKQAADLAAATAATQLANANAVAAAATTKPKKPKMCLPSKFDGTRGEKAEAWVRQVGVYMMSHPEEFEDDRTKVMWTLSFLEGPALAWSQQFSDKLFLNEEVKYQEDFAVAFTAMYFDSEKKPKAEAALRKLKQTKSVSDYTHQFNIHANYAGWEVGTLISQYRQGLKSNVRLALLISRTEFTTLAEISNLSLKIDNELNGTEAHATPSTSTTPAVDPNAMDLSAINGRLSDAEKARMMKAGLCFRCGTRGHLARDCPEKNGKGKSKKDIRIAELEEENRTLKGKEKEVRGQADLAGKLLISLGASQIVKQNKYDPRLFVALPIAPTTPPQATSTTTTPPITFLIDSGATHDVVSESITHARGLMSTAVRSERTISGFDGSTSRSSFELELRLGSDPEPRPFIVTKLKDAYDGILRMPWIRQNGHRIDWDRQRFRTPGGAIAAAKEASSDPTTTPKESRRAMGNARSNDEGVCVKDAFALPQCKLASLPVILDLDTAGKHDSSLENKQVPTAKYAHRDVASNPFVRASSPNGACNSSAIEAATNDGVTEGAARTELTDDNDATHHFARASHPNRACSSSAIEAAAGDGATEVVAGYEMTQTKGMEDNVQLRCRTPVGQML</sequence>
<dbReference type="InterPro" id="IPR001878">
    <property type="entry name" value="Znf_CCHC"/>
</dbReference>
<feature type="domain" description="CCHC-type" evidence="5">
    <location>
        <begin position="275"/>
        <end position="290"/>
    </location>
</feature>
<evidence type="ECO:0000256" key="2">
    <source>
        <dbReference type="PROSITE-ProRule" id="PRU00047"/>
    </source>
</evidence>
<dbReference type="PANTHER" id="PTHR15503:SF22">
    <property type="entry name" value="TRANSPOSON TY3-I GAG POLYPROTEIN"/>
    <property type="match status" value="1"/>
</dbReference>
<dbReference type="Gene3D" id="2.40.70.10">
    <property type="entry name" value="Acid Proteases"/>
    <property type="match status" value="1"/>
</dbReference>
<dbReference type="GO" id="GO:0003676">
    <property type="term" value="F:nucleic acid binding"/>
    <property type="evidence" value="ECO:0007669"/>
    <property type="project" value="InterPro"/>
</dbReference>
<dbReference type="Proteomes" id="UP000054564">
    <property type="component" value="Unassembled WGS sequence"/>
</dbReference>
<dbReference type="GO" id="GO:0008270">
    <property type="term" value="F:zinc ion binding"/>
    <property type="evidence" value="ECO:0007669"/>
    <property type="project" value="UniProtKB-KW"/>
</dbReference>
<protein>
    <recommendedName>
        <fullName evidence="5">CCHC-type domain-containing protein</fullName>
    </recommendedName>
</protein>
<keyword evidence="7" id="KW-1185">Reference proteome</keyword>
<dbReference type="Pfam" id="PF00098">
    <property type="entry name" value="zf-CCHC"/>
    <property type="match status" value="1"/>
</dbReference>
<evidence type="ECO:0000256" key="1">
    <source>
        <dbReference type="ARBA" id="ARBA00022664"/>
    </source>
</evidence>
<feature type="coiled-coil region" evidence="3">
    <location>
        <begin position="1"/>
        <end position="35"/>
    </location>
</feature>
<dbReference type="InterPro" id="IPR021109">
    <property type="entry name" value="Peptidase_aspartic_dom_sf"/>
</dbReference>
<evidence type="ECO:0000259" key="5">
    <source>
        <dbReference type="PROSITE" id="PS50158"/>
    </source>
</evidence>
<evidence type="ECO:0000256" key="4">
    <source>
        <dbReference type="SAM" id="MobiDB-lite"/>
    </source>
</evidence>
<keyword evidence="2" id="KW-0862">Zinc</keyword>
<dbReference type="Gene3D" id="4.10.60.10">
    <property type="entry name" value="Zinc finger, CCHC-type"/>
    <property type="match status" value="1"/>
</dbReference>
<proteinExistence type="predicted"/>
<accession>A0A0L0VML9</accession>
<dbReference type="InterPro" id="IPR032567">
    <property type="entry name" value="RTL1-rel"/>
</dbReference>
<dbReference type="SUPFAM" id="SSF57756">
    <property type="entry name" value="Retrovirus zinc finger-like domains"/>
    <property type="match status" value="1"/>
</dbReference>